<keyword evidence="1" id="KW-0004">4Fe-4S</keyword>
<dbReference type="PANTHER" id="PTHR43687">
    <property type="entry name" value="ADENYLYLSULFATE REDUCTASE, BETA SUBUNIT"/>
    <property type="match status" value="1"/>
</dbReference>
<dbReference type="InterPro" id="IPR017900">
    <property type="entry name" value="4Fe4S_Fe_S_CS"/>
</dbReference>
<keyword evidence="4" id="KW-0411">Iron-sulfur</keyword>
<dbReference type="SUPFAM" id="SSF54862">
    <property type="entry name" value="4Fe-4S ferredoxins"/>
    <property type="match status" value="1"/>
</dbReference>
<dbReference type="OrthoDB" id="51316at2157"/>
<evidence type="ECO:0000259" key="5">
    <source>
        <dbReference type="PROSITE" id="PS51379"/>
    </source>
</evidence>
<feature type="domain" description="4Fe-4S ferredoxin-type" evidence="5">
    <location>
        <begin position="13"/>
        <end position="42"/>
    </location>
</feature>
<evidence type="ECO:0000256" key="3">
    <source>
        <dbReference type="ARBA" id="ARBA00023004"/>
    </source>
</evidence>
<dbReference type="GeneID" id="8826993"/>
<dbReference type="HOGENOM" id="CLU_139698_5_3_2"/>
<evidence type="ECO:0000256" key="2">
    <source>
        <dbReference type="ARBA" id="ARBA00022723"/>
    </source>
</evidence>
<dbReference type="EMBL" id="CP001941">
    <property type="protein sequence ID" value="ADD07869.1"/>
    <property type="molecule type" value="Genomic_DNA"/>
</dbReference>
<organism evidence="6 7">
    <name type="scientific">Aciduliprofundum boonei (strain DSM 19572 / T469)</name>
    <dbReference type="NCBI Taxonomy" id="439481"/>
    <lineage>
        <taxon>Archaea</taxon>
        <taxon>Methanobacteriati</taxon>
        <taxon>Thermoplasmatota</taxon>
        <taxon>DHVE2 group</taxon>
        <taxon>Candidatus Aciduliprofundum</taxon>
    </lineage>
</organism>
<keyword evidence="3" id="KW-0408">Iron</keyword>
<name>B5IFA5_ACIB4</name>
<evidence type="ECO:0000313" key="7">
    <source>
        <dbReference type="Proteomes" id="UP000001400"/>
    </source>
</evidence>
<accession>B5IFA5</accession>
<dbReference type="GO" id="GO:0051539">
    <property type="term" value="F:4 iron, 4 sulfur cluster binding"/>
    <property type="evidence" value="ECO:0007669"/>
    <property type="project" value="UniProtKB-KW"/>
</dbReference>
<evidence type="ECO:0000256" key="4">
    <source>
        <dbReference type="ARBA" id="ARBA00023014"/>
    </source>
</evidence>
<gene>
    <name evidence="6" type="ordered locus">Aboo_0057</name>
</gene>
<dbReference type="Proteomes" id="UP000001400">
    <property type="component" value="Chromosome"/>
</dbReference>
<protein>
    <submittedName>
        <fullName evidence="6">4Fe-4S ferredoxin iron-sulfur binding domain protein</fullName>
    </submittedName>
</protein>
<evidence type="ECO:0000313" key="6">
    <source>
        <dbReference type="EMBL" id="ADD07869.1"/>
    </source>
</evidence>
<proteinExistence type="predicted"/>
<dbReference type="Gene3D" id="3.30.70.20">
    <property type="match status" value="1"/>
</dbReference>
<dbReference type="InterPro" id="IPR017896">
    <property type="entry name" value="4Fe4S_Fe-S-bd"/>
</dbReference>
<dbReference type="Pfam" id="PF12838">
    <property type="entry name" value="Fer4_7"/>
    <property type="match status" value="1"/>
</dbReference>
<dbReference type="PROSITE" id="PS51379">
    <property type="entry name" value="4FE4S_FER_2"/>
    <property type="match status" value="2"/>
</dbReference>
<dbReference type="GO" id="GO:0016491">
    <property type="term" value="F:oxidoreductase activity"/>
    <property type="evidence" value="ECO:0007669"/>
    <property type="project" value="UniProtKB-ARBA"/>
</dbReference>
<sequence>MSEQKAKPPKKRGKVTIDEKRCKGCWYCIEYCPTKVLQVSEHLNEKGYHPPKLVEEPPNKVCIACHLCELYCPDFAIIVEEIK</sequence>
<dbReference type="PROSITE" id="PS00198">
    <property type="entry name" value="4FE4S_FER_1"/>
    <property type="match status" value="2"/>
</dbReference>
<evidence type="ECO:0000256" key="1">
    <source>
        <dbReference type="ARBA" id="ARBA00022485"/>
    </source>
</evidence>
<keyword evidence="2" id="KW-0479">Metal-binding</keyword>
<dbReference type="GO" id="GO:0046872">
    <property type="term" value="F:metal ion binding"/>
    <property type="evidence" value="ECO:0007669"/>
    <property type="project" value="UniProtKB-KW"/>
</dbReference>
<dbReference type="InterPro" id="IPR050572">
    <property type="entry name" value="Fe-S_Ferredoxin"/>
</dbReference>
<dbReference type="eggNOG" id="arCOG00959">
    <property type="taxonomic scope" value="Archaea"/>
</dbReference>
<reference evidence="6" key="1">
    <citation type="submission" date="2010-02" db="EMBL/GenBank/DDBJ databases">
        <title>Complete sequence of Aciduliprofundum boonei T469.</title>
        <authorList>
            <consortium name="US DOE Joint Genome Institute"/>
            <person name="Lucas S."/>
            <person name="Copeland A."/>
            <person name="Lapidus A."/>
            <person name="Cheng J.-F."/>
            <person name="Bruce D."/>
            <person name="Goodwin L."/>
            <person name="Pitluck S."/>
            <person name="Saunders E."/>
            <person name="Detter J.C."/>
            <person name="Han C."/>
            <person name="Tapia R."/>
            <person name="Land M."/>
            <person name="Hauser L."/>
            <person name="Kyrpides N."/>
            <person name="Mikhailova N."/>
            <person name="Flores G."/>
            <person name="Reysenbach A.-L."/>
            <person name="Woyke T."/>
        </authorList>
    </citation>
    <scope>NUCLEOTIDE SEQUENCE</scope>
    <source>
        <strain evidence="6">T469</strain>
    </source>
</reference>
<dbReference type="STRING" id="439481.Aboo_0057"/>
<dbReference type="KEGG" id="abi:Aboo_0057"/>
<dbReference type="AlphaFoldDB" id="B5IFA5"/>
<feature type="domain" description="4Fe-4S ferredoxin-type" evidence="5">
    <location>
        <begin position="51"/>
        <end position="82"/>
    </location>
</feature>
<keyword evidence="7" id="KW-1185">Reference proteome</keyword>
<dbReference type="RefSeq" id="WP_008085425.1">
    <property type="nucleotide sequence ID" value="NC_013926.1"/>
</dbReference>
<dbReference type="PANTHER" id="PTHR43687:SF4">
    <property type="entry name" value="BLR5484 PROTEIN"/>
    <property type="match status" value="1"/>
</dbReference>